<feature type="transmembrane region" description="Helical" evidence="2">
    <location>
        <begin position="57"/>
        <end position="82"/>
    </location>
</feature>
<protein>
    <submittedName>
        <fullName evidence="3">Uncharacterized protein</fullName>
    </submittedName>
</protein>
<sequence>MERLGGFVGCDFPLSCRVAMTASAASPRNDLEETEEHKSLDEEEAVGENIRSGLGEAWSMIATFVPKLIGFLIILLIGWLIAKGLAKALGLLLHRAGFHRLVEKTGLSDMLSKSKVDLGEIVIKIVYYFILLITLQIAFSVFGSGNAISQLLHSVIVYIPRVVVALILVLIAAAIGRVVRDLIRSALAGRSYGHLLGTLAFVFLIGLGVIAALNQLGIAVTVTLPVLVTVLATLGGILVVGLGGGLIKPAQQRWATWLDHFESESSRAGAATAGGAGEGRDRPAGRPRRRPGDTDPFDSGGQPG</sequence>
<feature type="transmembrane region" description="Helical" evidence="2">
    <location>
        <begin position="191"/>
        <end position="212"/>
    </location>
</feature>
<evidence type="ECO:0000313" key="3">
    <source>
        <dbReference type="EMBL" id="ASO22269.1"/>
    </source>
</evidence>
<dbReference type="InterPro" id="IPR008910">
    <property type="entry name" value="MSC_TM_helix"/>
</dbReference>
<evidence type="ECO:0000313" key="4">
    <source>
        <dbReference type="Proteomes" id="UP000204221"/>
    </source>
</evidence>
<keyword evidence="2" id="KW-0812">Transmembrane</keyword>
<keyword evidence="2" id="KW-0472">Membrane</keyword>
<dbReference type="EMBL" id="CP022521">
    <property type="protein sequence ID" value="ASO22269.1"/>
    <property type="molecule type" value="Genomic_DNA"/>
</dbReference>
<organism evidence="3 4">
    <name type="scientific">Actinoalloteichus hoggarensis</name>
    <dbReference type="NCBI Taxonomy" id="1470176"/>
    <lineage>
        <taxon>Bacteria</taxon>
        <taxon>Bacillati</taxon>
        <taxon>Actinomycetota</taxon>
        <taxon>Actinomycetes</taxon>
        <taxon>Pseudonocardiales</taxon>
        <taxon>Pseudonocardiaceae</taxon>
        <taxon>Actinoalloteichus</taxon>
    </lineage>
</organism>
<feature type="transmembrane region" description="Helical" evidence="2">
    <location>
        <begin position="155"/>
        <end position="179"/>
    </location>
</feature>
<feature type="region of interest" description="Disordered" evidence="1">
    <location>
        <begin position="265"/>
        <end position="304"/>
    </location>
</feature>
<accession>A0A221W9R5</accession>
<dbReference type="AlphaFoldDB" id="A0A221W9R5"/>
<keyword evidence="4" id="KW-1185">Reference proteome</keyword>
<proteinExistence type="predicted"/>
<dbReference type="Proteomes" id="UP000204221">
    <property type="component" value="Chromosome"/>
</dbReference>
<gene>
    <name evidence="3" type="ORF">AHOG_23305</name>
</gene>
<dbReference type="Pfam" id="PF05552">
    <property type="entry name" value="MS_channel_1st_1"/>
    <property type="match status" value="2"/>
</dbReference>
<evidence type="ECO:0000256" key="2">
    <source>
        <dbReference type="SAM" id="Phobius"/>
    </source>
</evidence>
<feature type="transmembrane region" description="Helical" evidence="2">
    <location>
        <begin position="121"/>
        <end position="143"/>
    </location>
</feature>
<keyword evidence="2" id="KW-1133">Transmembrane helix</keyword>
<evidence type="ECO:0000256" key="1">
    <source>
        <dbReference type="SAM" id="MobiDB-lite"/>
    </source>
</evidence>
<reference evidence="3 4" key="1">
    <citation type="submission" date="2017-07" db="EMBL/GenBank/DDBJ databases">
        <title>Complete genome sequence of Actinoalloteichus hoggarensis DSM 45943, type strain of Actinoalloteichus hoggarensis.</title>
        <authorList>
            <person name="Ruckert C."/>
            <person name="Nouioui I."/>
            <person name="Willmese J."/>
            <person name="van Wezel G."/>
            <person name="Klenk H.-P."/>
            <person name="Kalinowski J."/>
            <person name="Zotchev S.B."/>
        </authorList>
    </citation>
    <scope>NUCLEOTIDE SEQUENCE [LARGE SCALE GENOMIC DNA]</scope>
    <source>
        <strain evidence="3 4">DSM 45943</strain>
    </source>
</reference>
<feature type="transmembrane region" description="Helical" evidence="2">
    <location>
        <begin position="218"/>
        <end position="243"/>
    </location>
</feature>
<name>A0A221W9R5_9PSEU</name>
<dbReference type="KEGG" id="ahg:AHOG_23305"/>